<dbReference type="EMBL" id="CP007514">
    <property type="protein sequence ID" value="AHY46781.1"/>
    <property type="molecule type" value="Genomic_DNA"/>
</dbReference>
<evidence type="ECO:0000313" key="9">
    <source>
        <dbReference type="EMBL" id="AHY46781.1"/>
    </source>
</evidence>
<proteinExistence type="predicted"/>
<keyword evidence="11" id="KW-1185">Reference proteome</keyword>
<keyword evidence="7" id="KW-0472">Membrane</keyword>
<feature type="domain" description="POTRA" evidence="8">
    <location>
        <begin position="36"/>
        <end position="103"/>
    </location>
</feature>
<keyword evidence="4 7" id="KW-1133">Transmembrane helix</keyword>
<evidence type="ECO:0000259" key="8">
    <source>
        <dbReference type="Pfam" id="PF08478"/>
    </source>
</evidence>
<dbReference type="PANTHER" id="PTHR35851:SF1">
    <property type="entry name" value="CELL DIVISION PROTEIN FTSQ"/>
    <property type="match status" value="1"/>
</dbReference>
<evidence type="ECO:0000256" key="7">
    <source>
        <dbReference type="SAM" id="Phobius"/>
    </source>
</evidence>
<dbReference type="RefSeq" id="WP_038681741.1">
    <property type="nucleotide sequence ID" value="NZ_CP007514.1"/>
</dbReference>
<evidence type="ECO:0000256" key="3">
    <source>
        <dbReference type="ARBA" id="ARBA00022692"/>
    </source>
</evidence>
<evidence type="ECO:0000256" key="5">
    <source>
        <dbReference type="ARBA" id="ARBA00023306"/>
    </source>
</evidence>
<keyword evidence="3 7" id="KW-0812">Transmembrane</keyword>
<dbReference type="InterPro" id="IPR026579">
    <property type="entry name" value="FtsQ"/>
</dbReference>
<reference evidence="10" key="2">
    <citation type="submission" date="2023-11" db="EMBL/GenBank/DDBJ databases">
        <title>MicrobeMod: A computational toolkit for identifying prokaryotic methylation and restriction-modification with nanopore sequencing.</title>
        <authorList>
            <person name="Crits-Christoph A."/>
            <person name="Kang S.C."/>
            <person name="Lee H."/>
            <person name="Ostrov N."/>
        </authorList>
    </citation>
    <scope>NUCLEOTIDE SEQUENCE</scope>
    <source>
        <strain evidence="10">ATCC 51242</strain>
    </source>
</reference>
<dbReference type="Proteomes" id="UP000025229">
    <property type="component" value="Chromosome"/>
</dbReference>
<dbReference type="AlphaFoldDB" id="A0A023X3K4"/>
<dbReference type="EMBL" id="JAWXXX010000001">
    <property type="protein sequence ID" value="MDX5894188.1"/>
    <property type="molecule type" value="Genomic_DNA"/>
</dbReference>
<feature type="transmembrane region" description="Helical" evidence="7">
    <location>
        <begin position="12"/>
        <end position="36"/>
    </location>
</feature>
<dbReference type="KEGG" id="rrd:RradSPS_1498"/>
<accession>A0A023X3K4</accession>
<evidence type="ECO:0000256" key="4">
    <source>
        <dbReference type="ARBA" id="ARBA00022989"/>
    </source>
</evidence>
<sequence length="233" mass="25487">MSVRRFRKRVLRTIVISVVAGTLASVAVFVGAYIAFPLEGVNLRGERMLQKSEVEGLVSKRSSLLTLNTRSLEQEIETNPWVESATVERDWRKHEVVIDVKEHRAVLLASVEGRERILASDGATLPDTGGARLSPVELERWQVPAVLESVRTLEAGGANLESVDSFGAEGITATVDGRRVILSDTVRSEQASALREVMRQNPDSPYFDLRSPGRIVVGPEDKGRDGDREAAGA</sequence>
<feature type="region of interest" description="Disordered" evidence="6">
    <location>
        <begin position="201"/>
        <end position="233"/>
    </location>
</feature>
<dbReference type="Proteomes" id="UP001281130">
    <property type="component" value="Unassembled WGS sequence"/>
</dbReference>
<dbReference type="PANTHER" id="PTHR35851">
    <property type="entry name" value="CELL DIVISION PROTEIN FTSQ"/>
    <property type="match status" value="1"/>
</dbReference>
<evidence type="ECO:0000313" key="10">
    <source>
        <dbReference type="EMBL" id="MDX5894188.1"/>
    </source>
</evidence>
<dbReference type="eggNOG" id="COG1589">
    <property type="taxonomic scope" value="Bacteria"/>
</dbReference>
<evidence type="ECO:0000256" key="6">
    <source>
        <dbReference type="SAM" id="MobiDB-lite"/>
    </source>
</evidence>
<dbReference type="InterPro" id="IPR013685">
    <property type="entry name" value="POTRA_FtsQ_type"/>
</dbReference>
<evidence type="ECO:0000313" key="11">
    <source>
        <dbReference type="Proteomes" id="UP000025229"/>
    </source>
</evidence>
<evidence type="ECO:0000256" key="2">
    <source>
        <dbReference type="ARBA" id="ARBA00022618"/>
    </source>
</evidence>
<dbReference type="HOGENOM" id="CLU_1224000_0_0_11"/>
<keyword evidence="5" id="KW-0131">Cell cycle</keyword>
<protein>
    <submittedName>
        <fullName evidence="10">FtsQ-type POTRA domain-containing protein</fullName>
    </submittedName>
    <submittedName>
        <fullName evidence="9">POTRA domain, FtsQ-type</fullName>
    </submittedName>
</protein>
<dbReference type="Gene3D" id="3.10.20.310">
    <property type="entry name" value="membrane protein fhac"/>
    <property type="match status" value="1"/>
</dbReference>
<organism evidence="9 11">
    <name type="scientific">Rubrobacter radiotolerans</name>
    <name type="common">Arthrobacter radiotolerans</name>
    <dbReference type="NCBI Taxonomy" id="42256"/>
    <lineage>
        <taxon>Bacteria</taxon>
        <taxon>Bacillati</taxon>
        <taxon>Actinomycetota</taxon>
        <taxon>Rubrobacteria</taxon>
        <taxon>Rubrobacterales</taxon>
        <taxon>Rubrobacteraceae</taxon>
        <taxon>Rubrobacter</taxon>
    </lineage>
</organism>
<feature type="compositionally biased region" description="Basic and acidic residues" evidence="6">
    <location>
        <begin position="219"/>
        <end position="233"/>
    </location>
</feature>
<reference evidence="9 11" key="1">
    <citation type="submission" date="2014-03" db="EMBL/GenBank/DDBJ databases">
        <title>Complete genome sequence of the Radio-Resistant Rubrobacter radiotolerans RSPS-4.</title>
        <authorList>
            <person name="Egas C.C."/>
            <person name="Barroso C.C."/>
            <person name="Froufe H.J.C."/>
            <person name="Pacheco J.J."/>
            <person name="Albuquerque L.L."/>
            <person name="da Costa M.M.S."/>
        </authorList>
    </citation>
    <scope>NUCLEOTIDE SEQUENCE [LARGE SCALE GENOMIC DNA]</scope>
    <source>
        <strain evidence="9 11">RSPS-4</strain>
    </source>
</reference>
<dbReference type="OrthoDB" id="5243675at2"/>
<gene>
    <name evidence="9" type="ORF">RradSPS_1498</name>
    <name evidence="10" type="ORF">SIL72_09105</name>
</gene>
<keyword evidence="1" id="KW-1003">Cell membrane</keyword>
<dbReference type="GO" id="GO:0090529">
    <property type="term" value="P:cell septum assembly"/>
    <property type="evidence" value="ECO:0007669"/>
    <property type="project" value="InterPro"/>
</dbReference>
<name>A0A023X3K4_RUBRA</name>
<evidence type="ECO:0000256" key="1">
    <source>
        <dbReference type="ARBA" id="ARBA00022475"/>
    </source>
</evidence>
<keyword evidence="2" id="KW-0132">Cell division</keyword>
<dbReference type="Pfam" id="PF08478">
    <property type="entry name" value="POTRA_1"/>
    <property type="match status" value="1"/>
</dbReference>
<dbReference type="STRING" id="42256.RradSPS_1498"/>